<name>A0A8C5UAE2_9PASS</name>
<keyword evidence="3" id="KW-1185">Reference proteome</keyword>
<feature type="compositionally biased region" description="Basic and acidic residues" evidence="1">
    <location>
        <begin position="20"/>
        <end position="29"/>
    </location>
</feature>
<dbReference type="OrthoDB" id="6605214at2759"/>
<protein>
    <submittedName>
        <fullName evidence="2">Uncharacterized protein</fullName>
    </submittedName>
</protein>
<evidence type="ECO:0000256" key="1">
    <source>
        <dbReference type="SAM" id="MobiDB-lite"/>
    </source>
</evidence>
<evidence type="ECO:0000313" key="3">
    <source>
        <dbReference type="Proteomes" id="UP000694560"/>
    </source>
</evidence>
<reference evidence="2" key="1">
    <citation type="submission" date="2025-08" db="UniProtKB">
        <authorList>
            <consortium name="Ensembl"/>
        </authorList>
    </citation>
    <scope>IDENTIFICATION</scope>
</reference>
<dbReference type="Proteomes" id="UP000694560">
    <property type="component" value="Unplaced"/>
</dbReference>
<feature type="region of interest" description="Disordered" evidence="1">
    <location>
        <begin position="20"/>
        <end position="40"/>
    </location>
</feature>
<sequence>GVMGHGAMAGALRAWEDAAARRHGSERGSDAWSPAGRSGALAAQMRAARSSWTRRRSAPSRMRARLWRRPGWRAGAEGPAEPCRREELRALRDAAGERAPSWGGGVLAARPRCPSLADVWRAADVERYYRHLFLETKLLLQRLSCDNLADVEALPQSWERILERYKDDVVQDTLLKVSLFVENHRELSCSPGS</sequence>
<dbReference type="PANTHER" id="PTHR16234">
    <property type="entry name" value="SIMILAR TO HYPOTHETICAL PROTEIN FLJ20508"/>
    <property type="match status" value="1"/>
</dbReference>
<organism evidence="2 3">
    <name type="scientific">Malurus cyaneus samueli</name>
    <dbReference type="NCBI Taxonomy" id="2593467"/>
    <lineage>
        <taxon>Eukaryota</taxon>
        <taxon>Metazoa</taxon>
        <taxon>Chordata</taxon>
        <taxon>Craniata</taxon>
        <taxon>Vertebrata</taxon>
        <taxon>Euteleostomi</taxon>
        <taxon>Archelosauria</taxon>
        <taxon>Archosauria</taxon>
        <taxon>Dinosauria</taxon>
        <taxon>Saurischia</taxon>
        <taxon>Theropoda</taxon>
        <taxon>Coelurosauria</taxon>
        <taxon>Aves</taxon>
        <taxon>Neognathae</taxon>
        <taxon>Neoaves</taxon>
        <taxon>Telluraves</taxon>
        <taxon>Australaves</taxon>
        <taxon>Passeriformes</taxon>
        <taxon>Meliphagoidea</taxon>
        <taxon>Maluridae</taxon>
        <taxon>Malurus</taxon>
    </lineage>
</organism>
<dbReference type="GO" id="GO:0005634">
    <property type="term" value="C:nucleus"/>
    <property type="evidence" value="ECO:0007669"/>
    <property type="project" value="TreeGrafter"/>
</dbReference>
<accession>A0A8C5UAE2</accession>
<dbReference type="AlphaFoldDB" id="A0A8C5UAE2"/>
<dbReference type="Ensembl" id="ENSMCST00000020800.1">
    <property type="protein sequence ID" value="ENSMCSP00000020283.1"/>
    <property type="gene ID" value="ENSMCSG00000014235.1"/>
</dbReference>
<reference evidence="2" key="2">
    <citation type="submission" date="2025-09" db="UniProtKB">
        <authorList>
            <consortium name="Ensembl"/>
        </authorList>
    </citation>
    <scope>IDENTIFICATION</scope>
</reference>
<evidence type="ECO:0000313" key="2">
    <source>
        <dbReference type="Ensembl" id="ENSMCSP00000020283.1"/>
    </source>
</evidence>
<dbReference type="InterPro" id="IPR029159">
    <property type="entry name" value="CA109-like"/>
</dbReference>
<dbReference type="PANTHER" id="PTHR16234:SF5">
    <property type="entry name" value="AFG2-INTERACTING RIBOSOME MATURATION FACTOR"/>
    <property type="match status" value="1"/>
</dbReference>
<dbReference type="GO" id="GO:0005737">
    <property type="term" value="C:cytoplasm"/>
    <property type="evidence" value="ECO:0007669"/>
    <property type="project" value="TreeGrafter"/>
</dbReference>
<proteinExistence type="predicted"/>